<dbReference type="RefSeq" id="XP_022765825.1">
    <property type="nucleotide sequence ID" value="XM_022910090.1"/>
</dbReference>
<organism evidence="9 10">
    <name type="scientific">Durio zibethinus</name>
    <name type="common">Durian</name>
    <dbReference type="NCBI Taxonomy" id="66656"/>
    <lineage>
        <taxon>Eukaryota</taxon>
        <taxon>Viridiplantae</taxon>
        <taxon>Streptophyta</taxon>
        <taxon>Embryophyta</taxon>
        <taxon>Tracheophyta</taxon>
        <taxon>Spermatophyta</taxon>
        <taxon>Magnoliopsida</taxon>
        <taxon>eudicotyledons</taxon>
        <taxon>Gunneridae</taxon>
        <taxon>Pentapetalae</taxon>
        <taxon>rosids</taxon>
        <taxon>malvids</taxon>
        <taxon>Malvales</taxon>
        <taxon>Malvaceae</taxon>
        <taxon>Helicteroideae</taxon>
        <taxon>Durio</taxon>
    </lineage>
</organism>
<feature type="domain" description="RRM" evidence="8">
    <location>
        <begin position="212"/>
        <end position="290"/>
    </location>
</feature>
<keyword evidence="9" id="KW-1185">Reference proteome</keyword>
<evidence type="ECO:0000256" key="7">
    <source>
        <dbReference type="SAM" id="MobiDB-lite"/>
    </source>
</evidence>
<evidence type="ECO:0000256" key="3">
    <source>
        <dbReference type="ARBA" id="ARBA00022884"/>
    </source>
</evidence>
<dbReference type="InterPro" id="IPR034240">
    <property type="entry name" value="eIF3G_RRM"/>
</dbReference>
<dbReference type="Pfam" id="PF12353">
    <property type="entry name" value="eIF3g"/>
    <property type="match status" value="1"/>
</dbReference>
<evidence type="ECO:0000256" key="1">
    <source>
        <dbReference type="ARBA" id="ARBA00022490"/>
    </source>
</evidence>
<dbReference type="PROSITE" id="PS50102">
    <property type="entry name" value="RRM"/>
    <property type="match status" value="1"/>
</dbReference>
<keyword evidence="4 5" id="KW-0648">Protein biosynthesis</keyword>
<proteinExistence type="inferred from homology"/>
<comment type="similarity">
    <text evidence="5">Belongs to the eIF-3 subunit G family.</text>
</comment>
<dbReference type="GO" id="GO:0005852">
    <property type="term" value="C:eukaryotic translation initiation factor 3 complex"/>
    <property type="evidence" value="ECO:0007669"/>
    <property type="project" value="UniProtKB-UniRule"/>
</dbReference>
<evidence type="ECO:0000313" key="10">
    <source>
        <dbReference type="RefSeq" id="XP_022765825.1"/>
    </source>
</evidence>
<dbReference type="GO" id="GO:0001732">
    <property type="term" value="P:formation of cytoplasmic translation initiation complex"/>
    <property type="evidence" value="ECO:0007669"/>
    <property type="project" value="UniProtKB-UniRule"/>
</dbReference>
<protein>
    <recommendedName>
        <fullName evidence="5">Eukaryotic translation initiation factor 3 subunit G</fullName>
        <shortName evidence="5">eIF3g</shortName>
    </recommendedName>
    <alternativeName>
        <fullName evidence="5">Eukaryotic translation initiation factor 3 RNA-binding subunit</fullName>
        <shortName evidence="5">eIF-3 RNA-binding subunit</shortName>
    </alternativeName>
    <alternativeName>
        <fullName evidence="5">Eukaryotic translation initiation factor 3 subunit 4</fullName>
    </alternativeName>
</protein>
<dbReference type="GO" id="GO:0016282">
    <property type="term" value="C:eukaryotic 43S preinitiation complex"/>
    <property type="evidence" value="ECO:0007669"/>
    <property type="project" value="UniProtKB-UniRule"/>
</dbReference>
<comment type="subunit">
    <text evidence="5">Component of the eukaryotic translation initiation factor 3 (eIF-3) complex.</text>
</comment>
<dbReference type="InterPro" id="IPR017334">
    <property type="entry name" value="eIF3_g"/>
</dbReference>
<dbReference type="AlphaFoldDB" id="A0A6P6ALW3"/>
<dbReference type="SUPFAM" id="SSF54928">
    <property type="entry name" value="RNA-binding domain, RBD"/>
    <property type="match status" value="1"/>
</dbReference>
<gene>
    <name evidence="10" type="primary">LOC111310628</name>
</gene>
<dbReference type="Proteomes" id="UP000515121">
    <property type="component" value="Unplaced"/>
</dbReference>
<keyword evidence="3 6" id="KW-0694">RNA-binding</keyword>
<evidence type="ECO:0000313" key="9">
    <source>
        <dbReference type="Proteomes" id="UP000515121"/>
    </source>
</evidence>
<dbReference type="InterPro" id="IPR000504">
    <property type="entry name" value="RRM_dom"/>
</dbReference>
<dbReference type="CDD" id="cd12408">
    <property type="entry name" value="RRM_eIF3G_like"/>
    <property type="match status" value="1"/>
</dbReference>
<dbReference type="HAMAP" id="MF_03006">
    <property type="entry name" value="eIF3g"/>
    <property type="match status" value="1"/>
</dbReference>
<sequence length="293" mass="33065">MATEADPKKLSWADQMENEDNADDLTLFPLPPRQVIGPDENGIKKVIEYKFNEAGNMVKVTSTFHVRKVGTKMRKGAIERRSWAKFGDAVDEEVGSRITMVSTEDIFLERSMVKGREVDETKARGALGRLGKRAGFLMSCRTCGKKYDHFTCRCPYKDLAPQSEPLKHGRPSSEDGAAAFSETSKNSYVPPSTREGAKKIIGTDMRRRNEENSIRVTNLSLDAQESDLHELFRPFGPIARVFVAPDYRTRLNRGFAFVSFVKKEDAERAINSLNGYGYDNLILKVEWSLPRSK</sequence>
<dbReference type="GO" id="GO:0003743">
    <property type="term" value="F:translation initiation factor activity"/>
    <property type="evidence" value="ECO:0007669"/>
    <property type="project" value="UniProtKB-UniRule"/>
</dbReference>
<dbReference type="Pfam" id="PF00076">
    <property type="entry name" value="RRM_1"/>
    <property type="match status" value="1"/>
</dbReference>
<dbReference type="KEGG" id="dzi:111310628"/>
<accession>A0A6P6ALW3</accession>
<dbReference type="PIRSF" id="PIRSF037949">
    <property type="entry name" value="Transl_init_eIF-3_RNA-bind"/>
    <property type="match status" value="1"/>
</dbReference>
<evidence type="ECO:0000259" key="8">
    <source>
        <dbReference type="PROSITE" id="PS50102"/>
    </source>
</evidence>
<comment type="subcellular location">
    <subcellularLocation>
        <location evidence="5">Cytoplasm</location>
    </subcellularLocation>
</comment>
<comment type="function">
    <text evidence="5">RNA-binding component of the eukaryotic translation initiation factor 3 (eIF-3) complex, which is involved in protein synthesis of a specialized repertoire of mRNAs and, together with other initiation factors, stimulates binding of mRNA and methionyl-tRNAi to the 40S ribosome. The eIF-3 complex specifically targets and initiates translation of a subset of mRNAs involved in cell proliferation. This subunit can bind 18S rRNA.</text>
</comment>
<dbReference type="InterPro" id="IPR024675">
    <property type="entry name" value="eIF3g_N"/>
</dbReference>
<evidence type="ECO:0000256" key="2">
    <source>
        <dbReference type="ARBA" id="ARBA00022540"/>
    </source>
</evidence>
<dbReference type="SMART" id="SM00360">
    <property type="entry name" value="RRM"/>
    <property type="match status" value="1"/>
</dbReference>
<dbReference type="InterPro" id="IPR035979">
    <property type="entry name" value="RBD_domain_sf"/>
</dbReference>
<evidence type="ECO:0000256" key="4">
    <source>
        <dbReference type="ARBA" id="ARBA00022917"/>
    </source>
</evidence>
<keyword evidence="1 5" id="KW-0963">Cytoplasm</keyword>
<dbReference type="OrthoDB" id="1749473at2759"/>
<feature type="region of interest" description="Disordered" evidence="7">
    <location>
        <begin position="162"/>
        <end position="199"/>
    </location>
</feature>
<dbReference type="CDD" id="cd12933">
    <property type="entry name" value="eIF3G"/>
    <property type="match status" value="1"/>
</dbReference>
<evidence type="ECO:0000256" key="5">
    <source>
        <dbReference type="HAMAP-Rule" id="MF_03006"/>
    </source>
</evidence>
<dbReference type="Gene3D" id="3.30.70.330">
    <property type="match status" value="1"/>
</dbReference>
<keyword evidence="2 5" id="KW-0396">Initiation factor</keyword>
<feature type="compositionally biased region" description="Polar residues" evidence="7">
    <location>
        <begin position="181"/>
        <end position="190"/>
    </location>
</feature>
<dbReference type="GO" id="GO:0003723">
    <property type="term" value="F:RNA binding"/>
    <property type="evidence" value="ECO:0007669"/>
    <property type="project" value="UniProtKB-UniRule"/>
</dbReference>
<dbReference type="GO" id="GO:0033290">
    <property type="term" value="C:eukaryotic 48S preinitiation complex"/>
    <property type="evidence" value="ECO:0007669"/>
    <property type="project" value="UniProtKB-UniRule"/>
</dbReference>
<evidence type="ECO:0000256" key="6">
    <source>
        <dbReference type="PROSITE-ProRule" id="PRU00176"/>
    </source>
</evidence>
<name>A0A6P6ALW3_DURZI</name>
<dbReference type="InterPro" id="IPR012677">
    <property type="entry name" value="Nucleotide-bd_a/b_plait_sf"/>
</dbReference>
<reference evidence="10" key="1">
    <citation type="submission" date="2025-08" db="UniProtKB">
        <authorList>
            <consortium name="RefSeq"/>
        </authorList>
    </citation>
    <scope>IDENTIFICATION</scope>
    <source>
        <tissue evidence="10">Fruit stalk</tissue>
    </source>
</reference>
<dbReference type="PANTHER" id="PTHR10352">
    <property type="entry name" value="EUKARYOTIC TRANSLATION INITIATION FACTOR 3 SUBUNIT G"/>
    <property type="match status" value="1"/>
</dbReference>
<dbReference type="GeneID" id="111310628"/>